<dbReference type="PRINTS" id="PR01543">
    <property type="entry name" value="ANATRNSFRASE"/>
</dbReference>
<dbReference type="AlphaFoldDB" id="A0A7V8U8L9"/>
<organism evidence="3 4">
    <name type="scientific">Sphingomonas ursincola</name>
    <dbReference type="NCBI Taxonomy" id="56361"/>
    <lineage>
        <taxon>Bacteria</taxon>
        <taxon>Pseudomonadati</taxon>
        <taxon>Pseudomonadota</taxon>
        <taxon>Alphaproteobacteria</taxon>
        <taxon>Sphingomonadales</taxon>
        <taxon>Sphingomonadaceae</taxon>
        <taxon>Sphingomonas</taxon>
    </lineage>
</organism>
<evidence type="ECO:0000313" key="4">
    <source>
        <dbReference type="Proteomes" id="UP000589292"/>
    </source>
</evidence>
<dbReference type="PANTHER" id="PTHR11786">
    <property type="entry name" value="N-HYDROXYARYLAMINE O-ACETYLTRANSFERASE"/>
    <property type="match status" value="1"/>
</dbReference>
<dbReference type="InterPro" id="IPR038765">
    <property type="entry name" value="Papain-like_cys_pep_sf"/>
</dbReference>
<gene>
    <name evidence="3" type="ORF">FG486_07375</name>
</gene>
<protein>
    <submittedName>
        <fullName evidence="3">Arylamine N-acetyltransferase</fullName>
    </submittedName>
</protein>
<sequence>MGQGGAQRPARGFELGRARWPAAARGRARSAGRGALSDFLGRYLARLGLAQRPAADLAGLDALLWAQRLAIPYDALDARLGRGVDIAPEAIAAKLLSGTRGGYCFELNPLFQRGLEALGFRVDPLLARVWFRQQPGDPVPPRTHIVLAVSLEGERWLADAGFGGGHVPAMRLADGAEAAGNDGSVHRLRHDDAFGWMLERHFGGEVRPQYSFTDELAQPADLAMSNHWTATSPESRFIRNVLVSQVTRDGLKSITNDQFSVQRGAESERMPIAGTAAMRALLADEFGILLSDAEVAALGLF</sequence>
<dbReference type="InterPro" id="IPR001447">
    <property type="entry name" value="Arylamine_N-AcTrfase"/>
</dbReference>
<evidence type="ECO:0000256" key="1">
    <source>
        <dbReference type="ARBA" id="ARBA00006547"/>
    </source>
</evidence>
<dbReference type="PANTHER" id="PTHR11786:SF0">
    <property type="entry name" value="ARYLAMINE N-ACETYLTRANSFERASE 4-RELATED"/>
    <property type="match status" value="1"/>
</dbReference>
<dbReference type="Proteomes" id="UP000589292">
    <property type="component" value="Unassembled WGS sequence"/>
</dbReference>
<dbReference type="Gene3D" id="2.40.128.150">
    <property type="entry name" value="Cysteine proteinases"/>
    <property type="match status" value="1"/>
</dbReference>
<comment type="caution">
    <text evidence="3">The sequence shown here is derived from an EMBL/GenBank/DDBJ whole genome shotgun (WGS) entry which is preliminary data.</text>
</comment>
<keyword evidence="3" id="KW-0808">Transferase</keyword>
<dbReference type="GO" id="GO:0016407">
    <property type="term" value="F:acetyltransferase activity"/>
    <property type="evidence" value="ECO:0007669"/>
    <property type="project" value="InterPro"/>
</dbReference>
<evidence type="ECO:0000313" key="3">
    <source>
        <dbReference type="EMBL" id="MBA1374154.1"/>
    </source>
</evidence>
<proteinExistence type="inferred from homology"/>
<dbReference type="SUPFAM" id="SSF54001">
    <property type="entry name" value="Cysteine proteinases"/>
    <property type="match status" value="1"/>
</dbReference>
<reference evidence="3 4" key="1">
    <citation type="journal article" date="1994" name="Int. J. Syst. Bacteriol.">
        <title>Phylogenetic positions of novel aerobic, bacteriochlorophyll a-containing bacteria and description of Roseococcus thiosulfatophilus gen. nov., sp. nov., Erythromicrobium ramosum gen. nov., sp. nov., and Erythrobacter litoralis sp. nov.</title>
        <authorList>
            <person name="Yurkov V."/>
            <person name="Stackebrandt E."/>
            <person name="Holmes A."/>
            <person name="Fuerst J.A."/>
            <person name="Hugenholtz P."/>
            <person name="Golecki J."/>
            <person name="Gad'on N."/>
            <person name="Gorlenko V.M."/>
            <person name="Kompantseva E.I."/>
            <person name="Drews G."/>
        </authorList>
    </citation>
    <scope>NUCLEOTIDE SEQUENCE [LARGE SCALE GENOMIC DNA]</scope>
    <source>
        <strain evidence="3 4">KR-99</strain>
    </source>
</reference>
<dbReference type="Pfam" id="PF00797">
    <property type="entry name" value="Acetyltransf_2"/>
    <property type="match status" value="1"/>
</dbReference>
<comment type="similarity">
    <text evidence="1 2">Belongs to the arylamine N-acetyltransferase family.</text>
</comment>
<accession>A0A7V8U8L9</accession>
<keyword evidence="4" id="KW-1185">Reference proteome</keyword>
<dbReference type="EMBL" id="VDES01000002">
    <property type="protein sequence ID" value="MBA1374154.1"/>
    <property type="molecule type" value="Genomic_DNA"/>
</dbReference>
<dbReference type="Gene3D" id="3.30.2140.10">
    <property type="entry name" value="Arylamine N-acetyltransferase"/>
    <property type="match status" value="1"/>
</dbReference>
<evidence type="ECO:0000256" key="2">
    <source>
        <dbReference type="RuleBase" id="RU003452"/>
    </source>
</evidence>
<name>A0A7V8U8L9_9SPHN</name>